<gene>
    <name evidence="1" type="ORF">ENS82_08015</name>
</gene>
<accession>A0A7C3DPI0</accession>
<evidence type="ECO:0000313" key="1">
    <source>
        <dbReference type="EMBL" id="HFG20648.1"/>
    </source>
</evidence>
<reference evidence="1" key="1">
    <citation type="journal article" date="2020" name="mSystems">
        <title>Genome- and Community-Level Interaction Insights into Carbon Utilization and Element Cycling Functions of Hydrothermarchaeota in Hydrothermal Sediment.</title>
        <authorList>
            <person name="Zhou Z."/>
            <person name="Liu Y."/>
            <person name="Xu W."/>
            <person name="Pan J."/>
            <person name="Luo Z.H."/>
            <person name="Li M."/>
        </authorList>
    </citation>
    <scope>NUCLEOTIDE SEQUENCE [LARGE SCALE GENOMIC DNA]</scope>
    <source>
        <strain evidence="1">SpSt-524</strain>
    </source>
</reference>
<protein>
    <submittedName>
        <fullName evidence="1">Uncharacterized protein</fullName>
    </submittedName>
</protein>
<dbReference type="AlphaFoldDB" id="A0A7C3DPI0"/>
<dbReference type="EMBL" id="DSWI01000016">
    <property type="protein sequence ID" value="HFG20648.1"/>
    <property type="molecule type" value="Genomic_DNA"/>
</dbReference>
<comment type="caution">
    <text evidence="1">The sequence shown here is derived from an EMBL/GenBank/DDBJ whole genome shotgun (WGS) entry which is preliminary data.</text>
</comment>
<proteinExistence type="predicted"/>
<sequence length="93" mass="11297">MLATLRTFDIRVEYWLRRGTPAEFEKAFVQEVMTRLRRDWWFTNPVFGSRKGMVGRRELYAQPGMLEVATLWNQDQTRRFHFHRPTSVELYTL</sequence>
<name>A0A7C3DPI0_MEIRU</name>
<organism evidence="1">
    <name type="scientific">Meiothermus ruber</name>
    <dbReference type="NCBI Taxonomy" id="277"/>
    <lineage>
        <taxon>Bacteria</taxon>
        <taxon>Thermotogati</taxon>
        <taxon>Deinococcota</taxon>
        <taxon>Deinococci</taxon>
        <taxon>Thermales</taxon>
        <taxon>Thermaceae</taxon>
        <taxon>Meiothermus</taxon>
    </lineage>
</organism>